<keyword evidence="9" id="KW-1185">Reference proteome</keyword>
<feature type="compositionally biased region" description="Polar residues" evidence="6">
    <location>
        <begin position="190"/>
        <end position="208"/>
    </location>
</feature>
<evidence type="ECO:0000313" key="8">
    <source>
        <dbReference type="EMBL" id="KAK5083755.1"/>
    </source>
</evidence>
<organism evidence="8 9">
    <name type="scientific">Lithohypha guttulata</name>
    <dbReference type="NCBI Taxonomy" id="1690604"/>
    <lineage>
        <taxon>Eukaryota</taxon>
        <taxon>Fungi</taxon>
        <taxon>Dikarya</taxon>
        <taxon>Ascomycota</taxon>
        <taxon>Pezizomycotina</taxon>
        <taxon>Eurotiomycetes</taxon>
        <taxon>Chaetothyriomycetidae</taxon>
        <taxon>Chaetothyriales</taxon>
        <taxon>Trichomeriaceae</taxon>
        <taxon>Lithohypha</taxon>
    </lineage>
</organism>
<dbReference type="PANTHER" id="PTHR13317">
    <property type="entry name" value="TRANSMEMBRANE ANTERIOR POSTERIOR TRANSFORMATION PROTEIN 1 HOMOLOG"/>
    <property type="match status" value="1"/>
</dbReference>
<dbReference type="GO" id="GO:0005789">
    <property type="term" value="C:endoplasmic reticulum membrane"/>
    <property type="evidence" value="ECO:0007669"/>
    <property type="project" value="TreeGrafter"/>
</dbReference>
<feature type="region of interest" description="Disordered" evidence="6">
    <location>
        <begin position="1"/>
        <end position="29"/>
    </location>
</feature>
<feature type="compositionally biased region" description="Polar residues" evidence="6">
    <location>
        <begin position="160"/>
        <end position="178"/>
    </location>
</feature>
<evidence type="ECO:0000256" key="3">
    <source>
        <dbReference type="ARBA" id="ARBA00022692"/>
    </source>
</evidence>
<keyword evidence="5 7" id="KW-0472">Membrane</keyword>
<gene>
    <name evidence="8" type="ORF">LTR05_006260</name>
</gene>
<evidence type="ECO:0000256" key="6">
    <source>
        <dbReference type="SAM" id="MobiDB-lite"/>
    </source>
</evidence>
<dbReference type="PANTHER" id="PTHR13317:SF4">
    <property type="entry name" value="TRANSMEMBRANE ANTERIOR POSTERIOR TRANSFORMATION PROTEIN 1 HOMOLOG"/>
    <property type="match status" value="1"/>
</dbReference>
<comment type="subcellular location">
    <subcellularLocation>
        <location evidence="1">Membrane</location>
        <topology evidence="1">Multi-pass membrane protein</topology>
    </subcellularLocation>
</comment>
<sequence length="951" mass="106471">MPAFDDGDLESEETSLKAPPTPPNEPERYGLAIEGIESCLKRPEPAVETNGCIQTGTSTHDSRRALHISNGNNNQRYKDTLSDAKPLSPVVHQPTPYDRNGHIDSGQTSGKGFDYKSWRSNSELGLSPKERRVHKDSSAEKPDNFAECSGPAFLAVHSSSFSEQATDTDGSPYLSSSWLPPAGGRLMQPRSPSISEASGHLSQATQLELNKRPRNLTIDVGQDKPAHGPTTMSDRPRVPRALSTPAMLKSPTALPQDYRKSRASSRTEQVKPRTHSNPRRQLPSPLPASIPLPPLWLSTYLQLELSSQRSSQNYVHRSSANAFPYESSRVKIERLLNFLFLPHQLEGVMWFGVLACLDSWLYTFTILPLRMVKSIYMLSESFGKNMLRECQFVADYVYTGSQRMYRRRRTRDKVAGGTLSRTSSEMQVPQDTLAKIKPRSGKHHRRLKSMPSNLQPDDKADLIKGFLIMATCYVLLTLDASRMYHWVRGQAAIKLYVIYNLLEVCDRLLSAIGQDVLECLFSQEALERKPDGHSKILRPLWLFALALVYSVLHSIALFYQVVTLNVAVNSYSNALITLLMSNQFVEIKGTVFKKFERESLFQVTCADIVERFQLWHMLMIIASRNIVETGGLGIGLPNLSSVPATATTSNNPNITQAAPPLSAASILPRSFMIVPSMLASVSSYVPTITHVLGPFVIVLGSEMLIDWLKHAYINKFNNVKPVIYGRFLDILAKDYYTNAFGEQNLTKRLGLPVIPLSCLMIRAGFQTYQMFVASWVPAPTSSKSATLASLHEQFSPTQTMPTSTAGMLVRKMDQFLNRLPAAISSPQVTTYFTTTLVVLLMFLVLLICKLILGMSLLAYSRARYQSMKHRETSGNPSYHIDDSRRVGGWGVVEVDDDKRRAIYEDDAAGLQALRIRDTKDKARKDSEKERGYSAEGLEKVKRYEMVAKRIW</sequence>
<dbReference type="Proteomes" id="UP001309876">
    <property type="component" value="Unassembled WGS sequence"/>
</dbReference>
<dbReference type="EMBL" id="JAVRRJ010000006">
    <property type="protein sequence ID" value="KAK5083755.1"/>
    <property type="molecule type" value="Genomic_DNA"/>
</dbReference>
<evidence type="ECO:0000256" key="4">
    <source>
        <dbReference type="ARBA" id="ARBA00022989"/>
    </source>
</evidence>
<dbReference type="AlphaFoldDB" id="A0AAN7SWY8"/>
<reference evidence="8 9" key="1">
    <citation type="submission" date="2023-08" db="EMBL/GenBank/DDBJ databases">
        <title>Black Yeasts Isolated from many extreme environments.</title>
        <authorList>
            <person name="Coleine C."/>
            <person name="Stajich J.E."/>
            <person name="Selbmann L."/>
        </authorList>
    </citation>
    <scope>NUCLEOTIDE SEQUENCE [LARGE SCALE GENOMIC DNA]</scope>
    <source>
        <strain evidence="8 9">CCFEE 5910</strain>
    </source>
</reference>
<name>A0AAN7SWY8_9EURO</name>
<comment type="similarity">
    <text evidence="2">Belongs to the TAPT1 family.</text>
</comment>
<feature type="region of interest" description="Disordered" evidence="6">
    <location>
        <begin position="160"/>
        <end position="286"/>
    </location>
</feature>
<feature type="transmembrane region" description="Helical" evidence="7">
    <location>
        <begin position="836"/>
        <end position="859"/>
    </location>
</feature>
<proteinExistence type="inferred from homology"/>
<dbReference type="InterPro" id="IPR008010">
    <property type="entry name" value="Tatp1"/>
</dbReference>
<evidence type="ECO:0000256" key="2">
    <source>
        <dbReference type="ARBA" id="ARBA00008803"/>
    </source>
</evidence>
<comment type="caution">
    <text evidence="8">The sequence shown here is derived from an EMBL/GenBank/DDBJ whole genome shotgun (WGS) entry which is preliminary data.</text>
</comment>
<evidence type="ECO:0000256" key="7">
    <source>
        <dbReference type="SAM" id="Phobius"/>
    </source>
</evidence>
<accession>A0AAN7SWY8</accession>
<feature type="region of interest" description="Disordered" evidence="6">
    <location>
        <begin position="94"/>
        <end position="121"/>
    </location>
</feature>
<feature type="transmembrane region" description="Helical" evidence="7">
    <location>
        <begin position="540"/>
        <end position="562"/>
    </location>
</feature>
<evidence type="ECO:0000256" key="1">
    <source>
        <dbReference type="ARBA" id="ARBA00004141"/>
    </source>
</evidence>
<keyword evidence="3 7" id="KW-0812">Transmembrane</keyword>
<evidence type="ECO:0000313" key="9">
    <source>
        <dbReference type="Proteomes" id="UP001309876"/>
    </source>
</evidence>
<feature type="transmembrane region" description="Helical" evidence="7">
    <location>
        <begin position="348"/>
        <end position="369"/>
    </location>
</feature>
<feature type="compositionally biased region" description="Basic and acidic residues" evidence="6">
    <location>
        <begin position="128"/>
        <end position="144"/>
    </location>
</feature>
<protein>
    <submittedName>
        <fullName evidence="8">Uncharacterized protein</fullName>
    </submittedName>
</protein>
<evidence type="ECO:0000256" key="5">
    <source>
        <dbReference type="ARBA" id="ARBA00023136"/>
    </source>
</evidence>
<feature type="compositionally biased region" description="Acidic residues" evidence="6">
    <location>
        <begin position="1"/>
        <end position="13"/>
    </location>
</feature>
<dbReference type="Pfam" id="PF05346">
    <property type="entry name" value="DUF747"/>
    <property type="match status" value="1"/>
</dbReference>
<keyword evidence="4 7" id="KW-1133">Transmembrane helix</keyword>
<feature type="region of interest" description="Disordered" evidence="6">
    <location>
        <begin position="126"/>
        <end position="145"/>
    </location>
</feature>
<feature type="region of interest" description="Disordered" evidence="6">
    <location>
        <begin position="48"/>
        <end position="77"/>
    </location>
</feature>